<evidence type="ECO:0000313" key="1">
    <source>
        <dbReference type="EMBL" id="KDS53022.1"/>
    </source>
</evidence>
<protein>
    <submittedName>
        <fullName evidence="1">Uncharacterized protein</fullName>
    </submittedName>
</protein>
<proteinExistence type="predicted"/>
<dbReference type="EMBL" id="JNHM01000032">
    <property type="protein sequence ID" value="KDS53022.1"/>
    <property type="molecule type" value="Genomic_DNA"/>
</dbReference>
<dbReference type="Proteomes" id="UP000027661">
    <property type="component" value="Unassembled WGS sequence"/>
</dbReference>
<comment type="caution">
    <text evidence="1">The sequence shown here is derived from an EMBL/GenBank/DDBJ whole genome shotgun (WGS) entry which is preliminary data.</text>
</comment>
<evidence type="ECO:0000313" key="2">
    <source>
        <dbReference type="Proteomes" id="UP000027661"/>
    </source>
</evidence>
<gene>
    <name evidence="1" type="ORF">M099_2795</name>
</gene>
<reference evidence="1 2" key="1">
    <citation type="submission" date="2014-04" db="EMBL/GenBank/DDBJ databases">
        <authorList>
            <person name="Sears C."/>
            <person name="Carroll K."/>
            <person name="Sack B.R."/>
            <person name="Qadri F."/>
            <person name="Myers L.L."/>
            <person name="Chung G.-T."/>
            <person name="Escheverria P."/>
            <person name="Fraser C.M."/>
            <person name="Sadzewicz L."/>
            <person name="Shefchek K.A."/>
            <person name="Tallon L."/>
            <person name="Das S.P."/>
            <person name="Daugherty S."/>
            <person name="Mongodin E.F."/>
        </authorList>
    </citation>
    <scope>NUCLEOTIDE SEQUENCE [LARGE SCALE GENOMIC DNA]</scope>
    <source>
        <strain evidence="1 2">3975 RP4</strain>
    </source>
</reference>
<sequence>MKFIWIEMLNMSFLRIIFVSFSKGVMKTEYISLIVIIYNE</sequence>
<organism evidence="1 2">
    <name type="scientific">Phocaeicola vulgatus str. 3975 RP4</name>
    <dbReference type="NCBI Taxonomy" id="1339352"/>
    <lineage>
        <taxon>Bacteria</taxon>
        <taxon>Pseudomonadati</taxon>
        <taxon>Bacteroidota</taxon>
        <taxon>Bacteroidia</taxon>
        <taxon>Bacteroidales</taxon>
        <taxon>Bacteroidaceae</taxon>
        <taxon>Phocaeicola</taxon>
    </lineage>
</organism>
<name>A0A069SFI8_PHOVU</name>
<dbReference type="AlphaFoldDB" id="A0A069SFI8"/>
<accession>A0A069SFI8</accession>